<dbReference type="InterPro" id="IPR050858">
    <property type="entry name" value="Mal-CoA-ACP_Trans/PKS_FabD"/>
</dbReference>
<name>A0A6G6CWX4_9BURK</name>
<dbReference type="SUPFAM" id="SSF55048">
    <property type="entry name" value="Probable ACP-binding domain of malonyl-CoA ACP transacylase"/>
    <property type="match status" value="2"/>
</dbReference>
<evidence type="ECO:0000256" key="2">
    <source>
        <dbReference type="ARBA" id="ARBA00022679"/>
    </source>
</evidence>
<dbReference type="SUPFAM" id="SSF52151">
    <property type="entry name" value="FabD/lysophospholipase-like"/>
    <property type="match status" value="2"/>
</dbReference>
<dbReference type="InterPro" id="IPR001227">
    <property type="entry name" value="Ac_transferase_dom_sf"/>
</dbReference>
<protein>
    <recommendedName>
        <fullName evidence="1">[acyl-carrier-protein] S-malonyltransferase</fullName>
        <ecNumber evidence="1">2.3.1.39</ecNumber>
    </recommendedName>
</protein>
<dbReference type="InterPro" id="IPR014043">
    <property type="entry name" value="Acyl_transferase_dom"/>
</dbReference>
<accession>A0A6G6CWX4</accession>
<dbReference type="InterPro" id="IPR016036">
    <property type="entry name" value="Malonyl_transacylase_ACP-bd"/>
</dbReference>
<dbReference type="Gene3D" id="3.40.366.10">
    <property type="entry name" value="Malonyl-Coenzyme A Acyl Carrier Protein, domain 2"/>
    <property type="match status" value="2"/>
</dbReference>
<sequence length="631" mass="69997">MYIAYVFPGQGAQFKGMGTELLDAFPTYVREADRILGYSIKSLCLEDPRGVLSQTEYTQPALYTIGALTYLERKQNGGAESAAYLAGHSLGEYCALFAAGAFDFSTGLTLVKRRGELMSQAPKGAMAAIIGLSVEAIRDILRQADLEAVDLANINSGNQIILSGLYDDIHSSRMASMFEKAGATFVPLNVSAAFHSRYMRNVERQFSDYLAAFTLRPLCADVISNVTARPYPREGYADLLSKQISSPVKWYETVSWLLAHGCERIEQLGPGTVLTKLTTSIKAAPMRIDAHSMPVSSPPKKRGANRALFMYGGQGTQYFQMGRQLYDKHSVFRQHFDACSALVEPELGQSLVQIVYDDARQVYDPFDSILHTHPALFSVGYALTAVLREEGIEPQAALGYSLGEYVGLTVAGYLSWQDGLRLTMRQARLIMNMCPKGGMLSVLTPLAHFDTHPEIYDGVELAGVNFDENFCVSGPRAVLDRTKAKLTEAGVLSIDLPVQYPFHSSYIGSMRDEIKALAVDIVPRSPRIPYYSPTYGRMIDERDLTDLGEYVWNIVRKRVDFYRLIRTLTLDTPSRVFLDLSASGSLANFIKYISRGSTRHHHVINQFGKDLDNLAALRQAFADLQETEYVG</sequence>
<dbReference type="GO" id="GO:0004314">
    <property type="term" value="F:[acyl-carrier-protein] S-malonyltransferase activity"/>
    <property type="evidence" value="ECO:0007669"/>
    <property type="project" value="UniProtKB-EC"/>
</dbReference>
<dbReference type="Gene3D" id="3.30.70.250">
    <property type="entry name" value="Malonyl-CoA ACP transacylase, ACP-binding"/>
    <property type="match status" value="1"/>
</dbReference>
<proteinExistence type="predicted"/>
<dbReference type="EC" id="2.3.1.39" evidence="1"/>
<feature type="domain" description="Malonyl-CoA:ACP transacylase (MAT)" evidence="5">
    <location>
        <begin position="6"/>
        <end position="302"/>
    </location>
</feature>
<dbReference type="PANTHER" id="PTHR42681">
    <property type="entry name" value="MALONYL-COA-ACYL CARRIER PROTEIN TRANSACYLASE, MITOCHONDRIAL"/>
    <property type="match status" value="1"/>
</dbReference>
<keyword evidence="2 6" id="KW-0808">Transferase</keyword>
<dbReference type="InterPro" id="IPR016035">
    <property type="entry name" value="Acyl_Trfase/lysoPLipase"/>
</dbReference>
<dbReference type="NCBIfam" id="TIGR00128">
    <property type="entry name" value="fabD"/>
    <property type="match status" value="1"/>
</dbReference>
<evidence type="ECO:0000313" key="6">
    <source>
        <dbReference type="EMBL" id="QIE07361.1"/>
    </source>
</evidence>
<dbReference type="AlphaFoldDB" id="A0A6G6CWX4"/>
<evidence type="ECO:0000256" key="3">
    <source>
        <dbReference type="ARBA" id="ARBA00023315"/>
    </source>
</evidence>
<evidence type="ECO:0000256" key="4">
    <source>
        <dbReference type="ARBA" id="ARBA00048462"/>
    </source>
</evidence>
<keyword evidence="3 6" id="KW-0012">Acyltransferase</keyword>
<dbReference type="SMART" id="SM00827">
    <property type="entry name" value="PKS_AT"/>
    <property type="match status" value="2"/>
</dbReference>
<dbReference type="PANTHER" id="PTHR42681:SF1">
    <property type="entry name" value="MALONYL-COA-ACYL CARRIER PROTEIN TRANSACYLASE, MITOCHONDRIAL"/>
    <property type="match status" value="1"/>
</dbReference>
<organism evidence="6">
    <name type="scientific">Burkholderia sp. B8(2020)</name>
    <dbReference type="NCBI Taxonomy" id="2713619"/>
    <lineage>
        <taxon>Bacteria</taxon>
        <taxon>Pseudomonadati</taxon>
        <taxon>Pseudomonadota</taxon>
        <taxon>Betaproteobacteria</taxon>
        <taxon>Burkholderiales</taxon>
        <taxon>Burkholderiaceae</taxon>
        <taxon>Burkholderia</taxon>
    </lineage>
</organism>
<reference evidence="6" key="1">
    <citation type="journal article" date="2020" name="Angew. Chem. Int. Ed. Engl.">
        <title>Mining Symbionts of Spider-Transmitted Fungus Illuminates Uncharted Biosynthetic Pathways to Cytotoxic Benzolactones.</title>
        <authorList>
            <person name="Niehs S.P."/>
            <person name="Dose B."/>
            <person name="Richter S."/>
            <person name="Pidot S.J."/>
            <person name="Dahse H.-M."/>
            <person name="Stinear T.P."/>
            <person name="Hertweck C."/>
        </authorList>
    </citation>
    <scope>NUCLEOTIDE SEQUENCE</scope>
    <source>
        <strain evidence="6">B8</strain>
    </source>
</reference>
<gene>
    <name evidence="6" type="primary">necB</name>
</gene>
<dbReference type="InterPro" id="IPR004410">
    <property type="entry name" value="Malonyl_CoA-ACP_transAc_FabD"/>
</dbReference>
<dbReference type="GO" id="GO:0005829">
    <property type="term" value="C:cytosol"/>
    <property type="evidence" value="ECO:0007669"/>
    <property type="project" value="TreeGrafter"/>
</dbReference>
<feature type="domain" description="Malonyl-CoA:ACP transacylase (MAT)" evidence="5">
    <location>
        <begin position="310"/>
        <end position="621"/>
    </location>
</feature>
<evidence type="ECO:0000259" key="5">
    <source>
        <dbReference type="SMART" id="SM00827"/>
    </source>
</evidence>
<dbReference type="Pfam" id="PF00698">
    <property type="entry name" value="Acyl_transf_1"/>
    <property type="match status" value="2"/>
</dbReference>
<dbReference type="EMBL" id="MN734804">
    <property type="protein sequence ID" value="QIE07361.1"/>
    <property type="molecule type" value="Genomic_DNA"/>
</dbReference>
<evidence type="ECO:0000256" key="1">
    <source>
        <dbReference type="ARBA" id="ARBA00013258"/>
    </source>
</evidence>
<dbReference type="GO" id="GO:0006633">
    <property type="term" value="P:fatty acid biosynthetic process"/>
    <property type="evidence" value="ECO:0007669"/>
    <property type="project" value="TreeGrafter"/>
</dbReference>
<comment type="catalytic activity">
    <reaction evidence="4">
        <text>holo-[ACP] + malonyl-CoA = malonyl-[ACP] + CoA</text>
        <dbReference type="Rhea" id="RHEA:41792"/>
        <dbReference type="Rhea" id="RHEA-COMP:9623"/>
        <dbReference type="Rhea" id="RHEA-COMP:9685"/>
        <dbReference type="ChEBI" id="CHEBI:57287"/>
        <dbReference type="ChEBI" id="CHEBI:57384"/>
        <dbReference type="ChEBI" id="CHEBI:64479"/>
        <dbReference type="ChEBI" id="CHEBI:78449"/>
        <dbReference type="EC" id="2.3.1.39"/>
    </reaction>
</comment>